<feature type="region of interest" description="Disordered" evidence="1">
    <location>
        <begin position="76"/>
        <end position="98"/>
    </location>
</feature>
<accession>A0A4C1VK95</accession>
<keyword evidence="3" id="KW-1185">Reference proteome</keyword>
<feature type="region of interest" description="Disordered" evidence="1">
    <location>
        <begin position="1"/>
        <end position="33"/>
    </location>
</feature>
<dbReference type="Proteomes" id="UP000299102">
    <property type="component" value="Unassembled WGS sequence"/>
</dbReference>
<evidence type="ECO:0000313" key="2">
    <source>
        <dbReference type="EMBL" id="GBP38717.1"/>
    </source>
</evidence>
<sequence length="112" mass="12937">MKAYRDEMGSEPPGLSLTDRNTTEEAATSRPYSPLDKFDNLKFIAAVSYAYIIPKFLMKLRCRDVEVYNLGKDACKPPESRWSPPPTDTRNPRFNLYKAGENPHMKRKIAFY</sequence>
<reference evidence="2 3" key="1">
    <citation type="journal article" date="2019" name="Commun. Biol.">
        <title>The bagworm genome reveals a unique fibroin gene that provides high tensile strength.</title>
        <authorList>
            <person name="Kono N."/>
            <person name="Nakamura H."/>
            <person name="Ohtoshi R."/>
            <person name="Tomita M."/>
            <person name="Numata K."/>
            <person name="Arakawa K."/>
        </authorList>
    </citation>
    <scope>NUCLEOTIDE SEQUENCE [LARGE SCALE GENOMIC DNA]</scope>
</reference>
<gene>
    <name evidence="2" type="ORF">EVAR_22366_1</name>
</gene>
<protein>
    <submittedName>
        <fullName evidence="2">Uncharacterized protein</fullName>
    </submittedName>
</protein>
<evidence type="ECO:0000313" key="3">
    <source>
        <dbReference type="Proteomes" id="UP000299102"/>
    </source>
</evidence>
<organism evidence="2 3">
    <name type="scientific">Eumeta variegata</name>
    <name type="common">Bagworm moth</name>
    <name type="synonym">Eumeta japonica</name>
    <dbReference type="NCBI Taxonomy" id="151549"/>
    <lineage>
        <taxon>Eukaryota</taxon>
        <taxon>Metazoa</taxon>
        <taxon>Ecdysozoa</taxon>
        <taxon>Arthropoda</taxon>
        <taxon>Hexapoda</taxon>
        <taxon>Insecta</taxon>
        <taxon>Pterygota</taxon>
        <taxon>Neoptera</taxon>
        <taxon>Endopterygota</taxon>
        <taxon>Lepidoptera</taxon>
        <taxon>Glossata</taxon>
        <taxon>Ditrysia</taxon>
        <taxon>Tineoidea</taxon>
        <taxon>Psychidae</taxon>
        <taxon>Oiketicinae</taxon>
        <taxon>Eumeta</taxon>
    </lineage>
</organism>
<dbReference type="EMBL" id="BGZK01000353">
    <property type="protein sequence ID" value="GBP38717.1"/>
    <property type="molecule type" value="Genomic_DNA"/>
</dbReference>
<comment type="caution">
    <text evidence="2">The sequence shown here is derived from an EMBL/GenBank/DDBJ whole genome shotgun (WGS) entry which is preliminary data.</text>
</comment>
<name>A0A4C1VK95_EUMVA</name>
<dbReference type="AlphaFoldDB" id="A0A4C1VK95"/>
<proteinExistence type="predicted"/>
<evidence type="ECO:0000256" key="1">
    <source>
        <dbReference type="SAM" id="MobiDB-lite"/>
    </source>
</evidence>